<proteinExistence type="predicted"/>
<dbReference type="InterPro" id="IPR009057">
    <property type="entry name" value="Homeodomain-like_sf"/>
</dbReference>
<feature type="domain" description="HTH tetR-type" evidence="5">
    <location>
        <begin position="12"/>
        <end position="72"/>
    </location>
</feature>
<dbReference type="InterPro" id="IPR025996">
    <property type="entry name" value="MT1864/Rv1816-like_C"/>
</dbReference>
<evidence type="ECO:0000256" key="4">
    <source>
        <dbReference type="PROSITE-ProRule" id="PRU00335"/>
    </source>
</evidence>
<dbReference type="Pfam" id="PF00440">
    <property type="entry name" value="TetR_N"/>
    <property type="match status" value="1"/>
</dbReference>
<dbReference type="PANTHER" id="PTHR43479:SF11">
    <property type="entry name" value="ACREF_ENVCD OPERON REPRESSOR-RELATED"/>
    <property type="match status" value="1"/>
</dbReference>
<evidence type="ECO:0000313" key="6">
    <source>
        <dbReference type="EMBL" id="QEC64726.1"/>
    </source>
</evidence>
<feature type="DNA-binding region" description="H-T-H motif" evidence="4">
    <location>
        <begin position="35"/>
        <end position="54"/>
    </location>
</feature>
<keyword evidence="3" id="KW-0804">Transcription</keyword>
<evidence type="ECO:0000259" key="5">
    <source>
        <dbReference type="PROSITE" id="PS50977"/>
    </source>
</evidence>
<keyword evidence="7" id="KW-1185">Reference proteome</keyword>
<gene>
    <name evidence="6" type="ORF">FRZ54_19885</name>
</gene>
<dbReference type="InterPro" id="IPR036271">
    <property type="entry name" value="Tet_transcr_reg_TetR-rel_C_sf"/>
</dbReference>
<dbReference type="OrthoDB" id="594604at2"/>
<keyword evidence="1" id="KW-0805">Transcription regulation</keyword>
<dbReference type="Pfam" id="PF13305">
    <property type="entry name" value="TetR_C_33"/>
    <property type="match status" value="1"/>
</dbReference>
<reference evidence="6 7" key="1">
    <citation type="journal article" date="2017" name="Curr. Microbiol.">
        <title>Mucilaginibacter ginsenosidivorans sp. nov., Isolated from Soil of Ginseng Field.</title>
        <authorList>
            <person name="Kim M.M."/>
            <person name="Siddiqi M.Z."/>
            <person name="Im W.T."/>
        </authorList>
    </citation>
    <scope>NUCLEOTIDE SEQUENCE [LARGE SCALE GENOMIC DNA]</scope>
    <source>
        <strain evidence="6 7">Gsoil 3017</strain>
    </source>
</reference>
<dbReference type="PANTHER" id="PTHR43479">
    <property type="entry name" value="ACREF/ENVCD OPERON REPRESSOR-RELATED"/>
    <property type="match status" value="1"/>
</dbReference>
<protein>
    <submittedName>
        <fullName evidence="6">TetR/AcrR family transcriptional regulator</fullName>
    </submittedName>
</protein>
<evidence type="ECO:0000256" key="2">
    <source>
        <dbReference type="ARBA" id="ARBA00023125"/>
    </source>
</evidence>
<dbReference type="RefSeq" id="WP_147033560.1">
    <property type="nucleotide sequence ID" value="NZ_CP042436.1"/>
</dbReference>
<organism evidence="6 7">
    <name type="scientific">Mucilaginibacter ginsenosidivorans</name>
    <dbReference type="NCBI Taxonomy" id="398053"/>
    <lineage>
        <taxon>Bacteria</taxon>
        <taxon>Pseudomonadati</taxon>
        <taxon>Bacteroidota</taxon>
        <taxon>Sphingobacteriia</taxon>
        <taxon>Sphingobacteriales</taxon>
        <taxon>Sphingobacteriaceae</taxon>
        <taxon>Mucilaginibacter</taxon>
    </lineage>
</organism>
<dbReference type="SUPFAM" id="SSF48498">
    <property type="entry name" value="Tetracyclin repressor-like, C-terminal domain"/>
    <property type="match status" value="1"/>
</dbReference>
<dbReference type="KEGG" id="mgin:FRZ54_19885"/>
<sequence length="199" mass="22919">MGIVERRARQKEEVKNNIIYTAWDMVKKDGWQALSIRKIAEAIEYSVPVIYDHFENKEAILLEFGKKGFRKLGDKLEFARDQYTNPPDQIKAMADAYWEFALNNVQLYQLMFGIGMASCESDKCTAEYERFIDIMIEPIEKQLKLNNRTDVNACLKYHTLWSVLHGLVSIKISGTSPADDELTKVVLDDAITGYIKNLQ</sequence>
<evidence type="ECO:0000256" key="3">
    <source>
        <dbReference type="ARBA" id="ARBA00023163"/>
    </source>
</evidence>
<dbReference type="Gene3D" id="1.10.357.10">
    <property type="entry name" value="Tetracycline Repressor, domain 2"/>
    <property type="match status" value="1"/>
</dbReference>
<dbReference type="SUPFAM" id="SSF46689">
    <property type="entry name" value="Homeodomain-like"/>
    <property type="match status" value="1"/>
</dbReference>
<dbReference type="EMBL" id="CP042436">
    <property type="protein sequence ID" value="QEC64726.1"/>
    <property type="molecule type" value="Genomic_DNA"/>
</dbReference>
<dbReference type="PROSITE" id="PS50977">
    <property type="entry name" value="HTH_TETR_2"/>
    <property type="match status" value="1"/>
</dbReference>
<evidence type="ECO:0000313" key="7">
    <source>
        <dbReference type="Proteomes" id="UP000321479"/>
    </source>
</evidence>
<evidence type="ECO:0000256" key="1">
    <source>
        <dbReference type="ARBA" id="ARBA00023015"/>
    </source>
</evidence>
<dbReference type="InterPro" id="IPR050624">
    <property type="entry name" value="HTH-type_Tx_Regulator"/>
</dbReference>
<dbReference type="InterPro" id="IPR001647">
    <property type="entry name" value="HTH_TetR"/>
</dbReference>
<dbReference type="Proteomes" id="UP000321479">
    <property type="component" value="Chromosome"/>
</dbReference>
<accession>A0A5B8V2G0</accession>
<dbReference type="GO" id="GO:0003677">
    <property type="term" value="F:DNA binding"/>
    <property type="evidence" value="ECO:0007669"/>
    <property type="project" value="UniProtKB-UniRule"/>
</dbReference>
<name>A0A5B8V2G0_9SPHI</name>
<keyword evidence="2 4" id="KW-0238">DNA-binding</keyword>
<dbReference type="AlphaFoldDB" id="A0A5B8V2G0"/>